<reference evidence="7" key="2">
    <citation type="submission" date="2023-07" db="EMBL/GenBank/DDBJ databases">
        <title>Duganella aceri sp. nov., isolated from tree sap.</title>
        <authorList>
            <person name="Kim I.S."/>
        </authorList>
    </citation>
    <scope>NUCLEOTIDE SEQUENCE [LARGE SCALE GENOMIC DNA]</scope>
    <source>
        <strain evidence="7">SAP-35</strain>
    </source>
</reference>
<dbReference type="Pfam" id="PF01566">
    <property type="entry name" value="Nramp"/>
    <property type="match status" value="1"/>
</dbReference>
<keyword evidence="4 5" id="KW-0472">Membrane</keyword>
<proteinExistence type="predicted"/>
<gene>
    <name evidence="6" type="ORF">GW587_20125</name>
</gene>
<dbReference type="Proteomes" id="UP000666369">
    <property type="component" value="Unassembled WGS sequence"/>
</dbReference>
<feature type="transmembrane region" description="Helical" evidence="5">
    <location>
        <begin position="21"/>
        <end position="41"/>
    </location>
</feature>
<name>A0ABX0FPZ9_9BURK</name>
<evidence type="ECO:0000256" key="4">
    <source>
        <dbReference type="ARBA" id="ARBA00023136"/>
    </source>
</evidence>
<organism evidence="6 7">
    <name type="scientific">Duganella aceris</name>
    <dbReference type="NCBI Taxonomy" id="2703883"/>
    <lineage>
        <taxon>Bacteria</taxon>
        <taxon>Pseudomonadati</taxon>
        <taxon>Pseudomonadota</taxon>
        <taxon>Betaproteobacteria</taxon>
        <taxon>Burkholderiales</taxon>
        <taxon>Oxalobacteraceae</taxon>
        <taxon>Telluria group</taxon>
        <taxon>Duganella</taxon>
    </lineage>
</organism>
<sequence length="91" mass="10477">MNNMHTSTQAAQRPGLPYRQLRALEWLALALLAYAAIVVVHKLPWLRLLNEALPKLSWQTMYITAVVAVFGTAVIPYVFFWRNTPEARQLR</sequence>
<dbReference type="RefSeq" id="WP_166106399.1">
    <property type="nucleotide sequence ID" value="NZ_JAADJT010000009.1"/>
</dbReference>
<evidence type="ECO:0000256" key="1">
    <source>
        <dbReference type="ARBA" id="ARBA00004141"/>
    </source>
</evidence>
<feature type="transmembrane region" description="Helical" evidence="5">
    <location>
        <begin position="61"/>
        <end position="81"/>
    </location>
</feature>
<comment type="subcellular location">
    <subcellularLocation>
        <location evidence="1">Membrane</location>
        <topology evidence="1">Multi-pass membrane protein</topology>
    </subcellularLocation>
</comment>
<accession>A0ABX0FPZ9</accession>
<keyword evidence="3 5" id="KW-1133">Transmembrane helix</keyword>
<evidence type="ECO:0000256" key="3">
    <source>
        <dbReference type="ARBA" id="ARBA00022989"/>
    </source>
</evidence>
<evidence type="ECO:0000313" key="7">
    <source>
        <dbReference type="Proteomes" id="UP000666369"/>
    </source>
</evidence>
<evidence type="ECO:0000256" key="5">
    <source>
        <dbReference type="SAM" id="Phobius"/>
    </source>
</evidence>
<dbReference type="InterPro" id="IPR001046">
    <property type="entry name" value="NRAMP_fam"/>
</dbReference>
<dbReference type="EMBL" id="JAADJT010000009">
    <property type="protein sequence ID" value="NGZ86557.1"/>
    <property type="molecule type" value="Genomic_DNA"/>
</dbReference>
<keyword evidence="2 5" id="KW-0812">Transmembrane</keyword>
<protein>
    <submittedName>
        <fullName evidence="6">Uncharacterized protein</fullName>
    </submittedName>
</protein>
<evidence type="ECO:0000313" key="6">
    <source>
        <dbReference type="EMBL" id="NGZ86557.1"/>
    </source>
</evidence>
<comment type="caution">
    <text evidence="6">The sequence shown here is derived from an EMBL/GenBank/DDBJ whole genome shotgun (WGS) entry which is preliminary data.</text>
</comment>
<reference evidence="6 7" key="1">
    <citation type="submission" date="2020-01" db="EMBL/GenBank/DDBJ databases">
        <authorList>
            <person name="Lee S.D."/>
        </authorList>
    </citation>
    <scope>NUCLEOTIDE SEQUENCE [LARGE SCALE GENOMIC DNA]</scope>
    <source>
        <strain evidence="6 7">SAP-35</strain>
    </source>
</reference>
<keyword evidence="7" id="KW-1185">Reference proteome</keyword>
<evidence type="ECO:0000256" key="2">
    <source>
        <dbReference type="ARBA" id="ARBA00022692"/>
    </source>
</evidence>